<protein>
    <recommendedName>
        <fullName evidence="3">Twin-arginine translocation signal domain-containing protein</fullName>
    </recommendedName>
</protein>
<evidence type="ECO:0000256" key="1">
    <source>
        <dbReference type="SAM" id="Phobius"/>
    </source>
</evidence>
<dbReference type="PANTHER" id="PTHR24104">
    <property type="entry name" value="E3 UBIQUITIN-PROTEIN LIGASE NHLRC1-RELATED"/>
    <property type="match status" value="1"/>
</dbReference>
<dbReference type="PANTHER" id="PTHR24104:SF25">
    <property type="entry name" value="PROTEIN LIN-41"/>
    <property type="match status" value="1"/>
</dbReference>
<dbReference type="AlphaFoldDB" id="A0A3B1DS86"/>
<keyword evidence="1" id="KW-1133">Transmembrane helix</keyword>
<accession>A0A3B1DS86</accession>
<dbReference type="Gene3D" id="2.120.10.30">
    <property type="entry name" value="TolB, C-terminal domain"/>
    <property type="match status" value="2"/>
</dbReference>
<dbReference type="GO" id="GO:0008270">
    <property type="term" value="F:zinc ion binding"/>
    <property type="evidence" value="ECO:0007669"/>
    <property type="project" value="UniProtKB-KW"/>
</dbReference>
<keyword evidence="1" id="KW-0472">Membrane</keyword>
<gene>
    <name evidence="2" type="ORF">MNBD_PLANCTO02-716</name>
</gene>
<sequence length="321" mass="34465">MSETTKTSRRQFLAKSAAGVAVAGAAGVGGYYLRENLIAEPTPQSQGQLNLISTGAKQARRIAIGPHDDIYVAADRAILIFNKEGKKKSEIKLPRPARCLAVDEAGTLYVGTIQNIVVYNNDGLQQSEWKSLGDDAVLSGISLSGEKVFVADAGNKTIHQFNRDGKLLGAINHPADHFQVPSEFFSIEAGKDGSLHVVHPGRHRIETYSSTGELLKTWGERSRTLAGFGGCCNPVSIAVLSNGGYVTAERGQPRIKQYDASGKFQKLLLGPEEFTANAEASANDNSAGCRNGGFDLAIDSTNRILILDRVTAKIRIVREVV</sequence>
<dbReference type="InterPro" id="IPR050952">
    <property type="entry name" value="TRIM-NHL_E3_ligases"/>
</dbReference>
<dbReference type="CDD" id="cd05819">
    <property type="entry name" value="NHL"/>
    <property type="match status" value="1"/>
</dbReference>
<dbReference type="SUPFAM" id="SSF101898">
    <property type="entry name" value="NHL repeat"/>
    <property type="match status" value="1"/>
</dbReference>
<keyword evidence="1" id="KW-0812">Transmembrane</keyword>
<dbReference type="NCBIfam" id="TIGR01409">
    <property type="entry name" value="TAT_signal_seq"/>
    <property type="match status" value="1"/>
</dbReference>
<dbReference type="InterPro" id="IPR019546">
    <property type="entry name" value="TAT_signal_bac_arc"/>
</dbReference>
<proteinExistence type="predicted"/>
<dbReference type="PROSITE" id="PS51318">
    <property type="entry name" value="TAT"/>
    <property type="match status" value="1"/>
</dbReference>
<dbReference type="EMBL" id="UOGL01000284">
    <property type="protein sequence ID" value="VAX39014.1"/>
    <property type="molecule type" value="Genomic_DNA"/>
</dbReference>
<dbReference type="InterPro" id="IPR011042">
    <property type="entry name" value="6-blade_b-propeller_TolB-like"/>
</dbReference>
<name>A0A3B1DS86_9ZZZZ</name>
<reference evidence="2" key="1">
    <citation type="submission" date="2018-06" db="EMBL/GenBank/DDBJ databases">
        <authorList>
            <person name="Zhirakovskaya E."/>
        </authorList>
    </citation>
    <scope>NUCLEOTIDE SEQUENCE</scope>
</reference>
<evidence type="ECO:0008006" key="3">
    <source>
        <dbReference type="Google" id="ProtNLM"/>
    </source>
</evidence>
<dbReference type="InterPro" id="IPR006311">
    <property type="entry name" value="TAT_signal"/>
</dbReference>
<organism evidence="2">
    <name type="scientific">hydrothermal vent metagenome</name>
    <dbReference type="NCBI Taxonomy" id="652676"/>
    <lineage>
        <taxon>unclassified sequences</taxon>
        <taxon>metagenomes</taxon>
        <taxon>ecological metagenomes</taxon>
    </lineage>
</organism>
<feature type="transmembrane region" description="Helical" evidence="1">
    <location>
        <begin position="12"/>
        <end position="33"/>
    </location>
</feature>
<evidence type="ECO:0000313" key="2">
    <source>
        <dbReference type="EMBL" id="VAX39014.1"/>
    </source>
</evidence>